<dbReference type="GeneID" id="78362411"/>
<organism evidence="1 2">
    <name type="scientific">Turicimonas muris</name>
    <dbReference type="NCBI Taxonomy" id="1796652"/>
    <lineage>
        <taxon>Bacteria</taxon>
        <taxon>Pseudomonadati</taxon>
        <taxon>Pseudomonadota</taxon>
        <taxon>Betaproteobacteria</taxon>
        <taxon>Burkholderiales</taxon>
        <taxon>Sutterellaceae</taxon>
        <taxon>Turicimonas</taxon>
    </lineage>
</organism>
<dbReference type="EMBL" id="NHMP01000002">
    <property type="protein sequence ID" value="OXE50182.1"/>
    <property type="molecule type" value="Genomic_DNA"/>
</dbReference>
<evidence type="ECO:0000313" key="1">
    <source>
        <dbReference type="EMBL" id="OXE50182.1"/>
    </source>
</evidence>
<sequence>MQTEEIKVTENGKTITTLTLEDCEKYHGLKRCGGLALCFRMLKMALDELVPEGEVAQRNLITFKTAFAGPGITDSAEMIGRCVTRKRFLVLPDEFVDAPECIFGKLYFEIGYGSKVMKITAKEGVITPEFLKAGRKFYTGTANEEEAEVWIGFKGKLYDAVLNSEMKDIVKTEIVNI</sequence>
<dbReference type="RefSeq" id="WP_066594655.1">
    <property type="nucleotide sequence ID" value="NZ_CAJTBZ010000016.1"/>
</dbReference>
<gene>
    <name evidence="1" type="ORF">ADH67_04040</name>
</gene>
<keyword evidence="2" id="KW-1185">Reference proteome</keyword>
<dbReference type="Proteomes" id="UP000214610">
    <property type="component" value="Unassembled WGS sequence"/>
</dbReference>
<accession>A0A227KPJ3</accession>
<reference evidence="2" key="1">
    <citation type="submission" date="2017-05" db="EMBL/GenBank/DDBJ databases">
        <title>Improved OligoMM genomes.</title>
        <authorList>
            <person name="Garzetti D."/>
        </authorList>
    </citation>
    <scope>NUCLEOTIDE SEQUENCE [LARGE SCALE GENOMIC DNA]</scope>
    <source>
        <strain evidence="2">YL45</strain>
    </source>
</reference>
<protein>
    <recommendedName>
        <fullName evidence="3">Formylmethanofuran dehydrogenase subunit E domain-containing protein</fullName>
    </recommendedName>
</protein>
<name>A0A227KPJ3_9BURK</name>
<proteinExistence type="predicted"/>
<comment type="caution">
    <text evidence="1">The sequence shown here is derived from an EMBL/GenBank/DDBJ whole genome shotgun (WGS) entry which is preliminary data.</text>
</comment>
<evidence type="ECO:0000313" key="2">
    <source>
        <dbReference type="Proteomes" id="UP000214610"/>
    </source>
</evidence>
<dbReference type="AlphaFoldDB" id="A0A227KPJ3"/>
<evidence type="ECO:0008006" key="3">
    <source>
        <dbReference type="Google" id="ProtNLM"/>
    </source>
</evidence>